<keyword evidence="4" id="KW-0472">Membrane</keyword>
<keyword evidence="3 4" id="KW-0802">TPR repeat</keyword>
<dbReference type="InterPro" id="IPR011990">
    <property type="entry name" value="TPR-like_helical_dom_sf"/>
</dbReference>
<dbReference type="HAMAP" id="MF_00994">
    <property type="entry name" value="LPS_assembly_LapB"/>
    <property type="match status" value="1"/>
</dbReference>
<dbReference type="Pfam" id="PF18073">
    <property type="entry name" value="Zn_ribbon_LapB"/>
    <property type="match status" value="1"/>
</dbReference>
<dbReference type="GO" id="GO:0046890">
    <property type="term" value="P:regulation of lipid biosynthetic process"/>
    <property type="evidence" value="ECO:0007669"/>
    <property type="project" value="UniProtKB-UniRule"/>
</dbReference>
<keyword evidence="4" id="KW-0812">Transmembrane</keyword>
<sequence>MEFETWQLLVLPFFFALGWLAARIDIRQVVKESRSIPTSYFRGLNYLLSEQPDRAIEAFLEVARLDPDTLELHFALGALFRRRGELDRAIRIHQNLVDRSDLKQDQRLKALYELGQDFLKAGLLDRAEDIFKKLETGVHVLDALRHQLEIYVLEKDWEAAIAVAQRLEKLGSPSQHADTSHYHCELALNAMLRKDVDAARAHLGEALAINRKAVRASQLLGDLAAQAGDDAGAIEHWRHIEQQNTAYLPVVAERLLKAYQRLGRLDDGIELIKGYLGRQPSADLFHILFNTVAEHRGWAEAEALAAETLKQLPSLRVLDDYLQARTSGTGNDLEIRMAQDLVHRQVSRVAYYQCGHCGFKARQFFWQCPACATWEGIPPERKENE</sequence>
<dbReference type="InterPro" id="IPR051012">
    <property type="entry name" value="CellSynth/LPSAsmb/PSIAsmb"/>
</dbReference>
<dbReference type="RefSeq" id="WP_131448834.1">
    <property type="nucleotide sequence ID" value="NZ_SJZB01000050.1"/>
</dbReference>
<dbReference type="PANTHER" id="PTHR45586:SF1">
    <property type="entry name" value="LIPOPOLYSACCHARIDE ASSEMBLY PROTEIN B"/>
    <property type="match status" value="1"/>
</dbReference>
<comment type="function">
    <text evidence="4">Modulates cellular lipopolysaccharide (LPS) levels by regulating LpxC, which is involved in lipid A biosynthesis. May act by modulating the proteolytic activity of FtsH towards LpxC. May also coordinate assembly of proteins involved in LPS synthesis at the plasma membrane.</text>
</comment>
<dbReference type="OrthoDB" id="507476at2"/>
<evidence type="ECO:0000313" key="8">
    <source>
        <dbReference type="Proteomes" id="UP000295443"/>
    </source>
</evidence>
<comment type="subcellular location">
    <subcellularLocation>
        <location evidence="4">Cell inner membrane</location>
        <topology evidence="4">Single-pass membrane protein</topology>
        <orientation evidence="4">Cytoplasmic side</orientation>
    </subcellularLocation>
</comment>
<comment type="caution">
    <text evidence="7">The sequence shown here is derived from an EMBL/GenBank/DDBJ whole genome shotgun (WGS) entry which is preliminary data.</text>
</comment>
<comment type="similarity">
    <text evidence="4">Belongs to the LapB family.</text>
</comment>
<feature type="binding site" evidence="4">
    <location>
        <position position="371"/>
    </location>
    <ligand>
        <name>Fe cation</name>
        <dbReference type="ChEBI" id="CHEBI:24875"/>
    </ligand>
</feature>
<accession>A0A4R1B150</accession>
<evidence type="ECO:0000256" key="3">
    <source>
        <dbReference type="ARBA" id="ARBA00022803"/>
    </source>
</evidence>
<dbReference type="AlphaFoldDB" id="A0A4R1B150"/>
<keyword evidence="1 4" id="KW-0479">Metal-binding</keyword>
<evidence type="ECO:0000256" key="5">
    <source>
        <dbReference type="PROSITE-ProRule" id="PRU00339"/>
    </source>
</evidence>
<dbReference type="NCBIfam" id="NF008755">
    <property type="entry name" value="PRK11788.1-3"/>
    <property type="match status" value="1"/>
</dbReference>
<evidence type="ECO:0000313" key="7">
    <source>
        <dbReference type="EMBL" id="TCJ11732.1"/>
    </source>
</evidence>
<dbReference type="GO" id="GO:0009898">
    <property type="term" value="C:cytoplasmic side of plasma membrane"/>
    <property type="evidence" value="ECO:0007669"/>
    <property type="project" value="UniProtKB-UniRule"/>
</dbReference>
<protein>
    <recommendedName>
        <fullName evidence="4">Lipopolysaccharide assembly protein B</fullName>
    </recommendedName>
</protein>
<dbReference type="InterPro" id="IPR019734">
    <property type="entry name" value="TPR_rpt"/>
</dbReference>
<dbReference type="GO" id="GO:0008653">
    <property type="term" value="P:lipopolysaccharide metabolic process"/>
    <property type="evidence" value="ECO:0007669"/>
    <property type="project" value="InterPro"/>
</dbReference>
<dbReference type="EMBL" id="SJZB01000050">
    <property type="protein sequence ID" value="TCJ11732.1"/>
    <property type="molecule type" value="Genomic_DNA"/>
</dbReference>
<name>A0A4R1B150_9PROT</name>
<evidence type="ECO:0000259" key="6">
    <source>
        <dbReference type="Pfam" id="PF18073"/>
    </source>
</evidence>
<keyword evidence="4" id="KW-1133">Transmembrane helix</keyword>
<evidence type="ECO:0000256" key="2">
    <source>
        <dbReference type="ARBA" id="ARBA00022737"/>
    </source>
</evidence>
<keyword evidence="4" id="KW-0408">Iron</keyword>
<dbReference type="PANTHER" id="PTHR45586">
    <property type="entry name" value="TPR REPEAT-CONTAINING PROTEIN PA4667"/>
    <property type="match status" value="1"/>
</dbReference>
<dbReference type="GO" id="GO:0005506">
    <property type="term" value="F:iron ion binding"/>
    <property type="evidence" value="ECO:0007669"/>
    <property type="project" value="UniProtKB-UniRule"/>
</dbReference>
<keyword evidence="4" id="KW-0997">Cell inner membrane</keyword>
<organism evidence="7 8">
    <name type="scientific">Parasulfuritortus cantonensis</name>
    <dbReference type="NCBI Taxonomy" id="2528202"/>
    <lineage>
        <taxon>Bacteria</taxon>
        <taxon>Pseudomonadati</taxon>
        <taxon>Pseudomonadota</taxon>
        <taxon>Betaproteobacteria</taxon>
        <taxon>Nitrosomonadales</taxon>
        <taxon>Thiobacillaceae</taxon>
        <taxon>Parasulfuritortus</taxon>
    </lineage>
</organism>
<dbReference type="Pfam" id="PF13432">
    <property type="entry name" value="TPR_16"/>
    <property type="match status" value="2"/>
</dbReference>
<dbReference type="NCBIfam" id="NF008757">
    <property type="entry name" value="PRK11788.1-5"/>
    <property type="match status" value="1"/>
</dbReference>
<dbReference type="SUPFAM" id="SSF48452">
    <property type="entry name" value="TPR-like"/>
    <property type="match status" value="2"/>
</dbReference>
<gene>
    <name evidence="4 7" type="primary">lapB</name>
    <name evidence="7" type="ORF">EZJ19_14540</name>
</gene>
<feature type="binding site" evidence="4">
    <location>
        <position position="357"/>
    </location>
    <ligand>
        <name>Fe cation</name>
        <dbReference type="ChEBI" id="CHEBI:24875"/>
    </ligand>
</feature>
<feature type="binding site" evidence="4">
    <location>
        <position position="368"/>
    </location>
    <ligand>
        <name>Fe cation</name>
        <dbReference type="ChEBI" id="CHEBI:24875"/>
    </ligand>
</feature>
<dbReference type="InterPro" id="IPR030865">
    <property type="entry name" value="LapB"/>
</dbReference>
<keyword evidence="8" id="KW-1185">Reference proteome</keyword>
<dbReference type="PROSITE" id="PS50005">
    <property type="entry name" value="TPR"/>
    <property type="match status" value="1"/>
</dbReference>
<feature type="topological domain" description="Cytoplasmic" evidence="4">
    <location>
        <begin position="23"/>
        <end position="385"/>
    </location>
</feature>
<feature type="binding site" evidence="4">
    <location>
        <position position="354"/>
    </location>
    <ligand>
        <name>Fe cation</name>
        <dbReference type="ChEBI" id="CHEBI:24875"/>
    </ligand>
</feature>
<dbReference type="SMART" id="SM00028">
    <property type="entry name" value="TPR"/>
    <property type="match status" value="4"/>
</dbReference>
<dbReference type="Gene3D" id="1.25.40.10">
    <property type="entry name" value="Tetratricopeptide repeat domain"/>
    <property type="match status" value="2"/>
</dbReference>
<evidence type="ECO:0000256" key="4">
    <source>
        <dbReference type="HAMAP-Rule" id="MF_00994"/>
    </source>
</evidence>
<reference evidence="7 8" key="1">
    <citation type="submission" date="2019-03" db="EMBL/GenBank/DDBJ databases">
        <title>Genome sequence of Thiobacillaceae bacterium LSR1, a sulfur-oxidizing bacterium isolated from freshwater sediment.</title>
        <authorList>
            <person name="Li S."/>
        </authorList>
    </citation>
    <scope>NUCLEOTIDE SEQUENCE [LARGE SCALE GENOMIC DNA]</scope>
    <source>
        <strain evidence="7 8">LSR1</strain>
    </source>
</reference>
<keyword evidence="2 4" id="KW-0677">Repeat</keyword>
<keyword evidence="4" id="KW-1003">Cell membrane</keyword>
<dbReference type="Proteomes" id="UP000295443">
    <property type="component" value="Unassembled WGS sequence"/>
</dbReference>
<feature type="domain" description="LapB rubredoxin metal binding" evidence="6">
    <location>
        <begin position="352"/>
        <end position="375"/>
    </location>
</feature>
<dbReference type="InterPro" id="IPR041166">
    <property type="entry name" value="Rubredoxin_2"/>
</dbReference>
<evidence type="ECO:0000256" key="1">
    <source>
        <dbReference type="ARBA" id="ARBA00022723"/>
    </source>
</evidence>
<feature type="repeat" description="TPR" evidence="5">
    <location>
        <begin position="36"/>
        <end position="69"/>
    </location>
</feature>
<proteinExistence type="inferred from homology"/>